<dbReference type="GO" id="GO:0042956">
    <property type="term" value="P:maltodextrin transmembrane transport"/>
    <property type="evidence" value="ECO:0007669"/>
    <property type="project" value="TreeGrafter"/>
</dbReference>
<sequence precursor="true">MVQKRITFLTHAILIFLIAIILFPVVWVVSTSIRRDEAAFSTKLFTSRVTLQNYVDLLMPEKNIPVLIQELQNIVSKVKPYDKISQQRARELVEKYIQKLELYLDETDKRFELARQSYSNITTKMQQNAEKIKENIVKDLEELKAVVQNNLPKLPIDDLYAVALYEKLQNEKFGSLVFAALKKDLEAYVGRQINDADTFKDALAKLNEVYEKIIGSHLEKLRYHERRISELNFAATQIRNKIVSVQNEVITANLFINEVVLPQLTSLSQSFDSLLRLKTMVDSTKILSPFSIDDSKMLLETQQLLSQVSFLLDLVQTYSDYKQLEIALASLEKSLTELLKRDESIVRKSQYLQVVNIFEDLKPRLERVLSQLEEVFLQTGEKIVILKSINDQLVDLQREIENEMANKNSVEILLKNLDDSMKHCRTVAELKIFVNQLEDRINTIKNIRSLSSADLTRYSAVLTFLRNFANSYEAKDQISLQLSKVVKNLRWIEEYRDFIRRFENVSKNLNEVLSNSRTLIDDFKKTYDGLLAISFAGVFVRSDVLNRFFDLVKTDFVSKVKADMAVVTRRSGNLMDLDPTNSLKADYKNIDKQLYRIDNIWKQKPKHYFLNWVLNSVIVATVVGLITTAVCAVAAYPFSRMRFFGRRYGLLAFLLIQMFPAVIFMIAIYNLLNFLGKYVPFLGIDTLGGLIFSYLTGIAYNMYLMKGFYDTIPPSLEEAAIVDGATRFQSFYKIILPLSRPILVVVFLLVFIGTFNEFVVARIVLQNVRNYTYALGLQTFAVGPYETEWGLFTAAALLGMTPMVILFLSMQRFLVSGLTRGAVKE</sequence>
<evidence type="ECO:0000256" key="7">
    <source>
        <dbReference type="ARBA" id="ARBA00022989"/>
    </source>
</evidence>
<evidence type="ECO:0000313" key="12">
    <source>
        <dbReference type="EMBL" id="AEH50240.1"/>
    </source>
</evidence>
<feature type="coiled-coil region" evidence="10">
    <location>
        <begin position="386"/>
        <end position="413"/>
    </location>
</feature>
<dbReference type="InterPro" id="IPR050901">
    <property type="entry name" value="BP-dep_ABC_trans_perm"/>
</dbReference>
<dbReference type="AlphaFoldDB" id="F7YUQ5"/>
<dbReference type="Pfam" id="PF00528">
    <property type="entry name" value="BPD_transp_1"/>
    <property type="match status" value="1"/>
</dbReference>
<feature type="transmembrane region" description="Helical" evidence="9">
    <location>
        <begin position="612"/>
        <end position="636"/>
    </location>
</feature>
<dbReference type="Proteomes" id="UP000006804">
    <property type="component" value="Chromosome"/>
</dbReference>
<evidence type="ECO:0000256" key="2">
    <source>
        <dbReference type="ARBA" id="ARBA00009047"/>
    </source>
</evidence>
<dbReference type="CDD" id="cd06261">
    <property type="entry name" value="TM_PBP2"/>
    <property type="match status" value="1"/>
</dbReference>
<dbReference type="HOGENOM" id="CLU_340630_0_0_0"/>
<evidence type="ECO:0000256" key="8">
    <source>
        <dbReference type="ARBA" id="ARBA00023136"/>
    </source>
</evidence>
<feature type="domain" description="ABC transmembrane type-1" evidence="11">
    <location>
        <begin position="613"/>
        <end position="810"/>
    </location>
</feature>
<dbReference type="InterPro" id="IPR000515">
    <property type="entry name" value="MetI-like"/>
</dbReference>
<evidence type="ECO:0000313" key="13">
    <source>
        <dbReference type="Proteomes" id="UP000006804"/>
    </source>
</evidence>
<dbReference type="eggNOG" id="COG1196">
    <property type="taxonomic scope" value="Bacteria"/>
</dbReference>
<evidence type="ECO:0000256" key="6">
    <source>
        <dbReference type="ARBA" id="ARBA00022692"/>
    </source>
</evidence>
<feature type="transmembrane region" description="Helical" evidence="9">
    <location>
        <begin position="12"/>
        <end position="30"/>
    </location>
</feature>
<evidence type="ECO:0000256" key="4">
    <source>
        <dbReference type="ARBA" id="ARBA00022475"/>
    </source>
</evidence>
<evidence type="ECO:0000256" key="9">
    <source>
        <dbReference type="RuleBase" id="RU363032"/>
    </source>
</evidence>
<accession>F7YUQ5</accession>
<dbReference type="InterPro" id="IPR035906">
    <property type="entry name" value="MetI-like_sf"/>
</dbReference>
<protein>
    <submittedName>
        <fullName evidence="12">Binding-protein-dependent transport systems inner membrane component</fullName>
    </submittedName>
</protein>
<keyword evidence="3 9" id="KW-0813">Transport</keyword>
<keyword evidence="4" id="KW-1003">Cell membrane</keyword>
<dbReference type="GO" id="GO:0005886">
    <property type="term" value="C:plasma membrane"/>
    <property type="evidence" value="ECO:0007669"/>
    <property type="project" value="UniProtKB-SubCell"/>
</dbReference>
<comment type="subcellular location">
    <subcellularLocation>
        <location evidence="1 9">Cell membrane</location>
        <topology evidence="1 9">Multi-pass membrane protein</topology>
    </subcellularLocation>
</comment>
<dbReference type="PANTHER" id="PTHR32243:SF50">
    <property type="entry name" value="MALTOSE_MALTODEXTRIN TRANSPORT SYSTEM PERMEASE PROTEIN MALG"/>
    <property type="match status" value="1"/>
</dbReference>
<reference evidence="12 13" key="1">
    <citation type="submission" date="2010-11" db="EMBL/GenBank/DDBJ databases">
        <title>The complete genome of Thermotoga thermarum DSM 5069.</title>
        <authorList>
            <consortium name="US DOE Joint Genome Institute (JGI-PGF)"/>
            <person name="Lucas S."/>
            <person name="Copeland A."/>
            <person name="Lapidus A."/>
            <person name="Bruce D."/>
            <person name="Goodwin L."/>
            <person name="Pitluck S."/>
            <person name="Kyrpides N."/>
            <person name="Mavromatis K."/>
            <person name="Ivanova N."/>
            <person name="Zeytun A."/>
            <person name="Brettin T."/>
            <person name="Detter J.C."/>
            <person name="Tapia R."/>
            <person name="Han C."/>
            <person name="Land M."/>
            <person name="Hauser L."/>
            <person name="Markowitz V."/>
            <person name="Cheng J.-F."/>
            <person name="Hugenholtz P."/>
            <person name="Woyke T."/>
            <person name="Wu D."/>
            <person name="Spring S."/>
            <person name="Schroeder M."/>
            <person name="Brambilla E."/>
            <person name="Klenk H.-P."/>
            <person name="Eisen J.A."/>
        </authorList>
    </citation>
    <scope>NUCLEOTIDE SEQUENCE [LARGE SCALE GENOMIC DNA]</scope>
    <source>
        <strain evidence="12 13">DSM 5069</strain>
    </source>
</reference>
<dbReference type="KEGG" id="tta:Theth_0136"/>
<evidence type="ECO:0000256" key="1">
    <source>
        <dbReference type="ARBA" id="ARBA00004651"/>
    </source>
</evidence>
<dbReference type="SUPFAM" id="SSF161098">
    <property type="entry name" value="MetI-like"/>
    <property type="match status" value="2"/>
</dbReference>
<keyword evidence="6 9" id="KW-0812">Transmembrane</keyword>
<keyword evidence="10" id="KW-0175">Coiled coil</keyword>
<dbReference type="PANTHER" id="PTHR32243">
    <property type="entry name" value="MALTOSE TRANSPORT SYSTEM PERMEASE-RELATED"/>
    <property type="match status" value="1"/>
</dbReference>
<proteinExistence type="inferred from homology"/>
<feature type="coiled-coil region" evidence="10">
    <location>
        <begin position="86"/>
        <end position="146"/>
    </location>
</feature>
<dbReference type="GO" id="GO:0015423">
    <property type="term" value="F:ABC-type maltose transporter activity"/>
    <property type="evidence" value="ECO:0007669"/>
    <property type="project" value="TreeGrafter"/>
</dbReference>
<feature type="transmembrane region" description="Helical" evidence="9">
    <location>
        <begin position="789"/>
        <end position="810"/>
    </location>
</feature>
<dbReference type="PATRIC" id="fig|688269.3.peg.138"/>
<dbReference type="eggNOG" id="COG3833">
    <property type="taxonomic scope" value="Bacteria"/>
</dbReference>
<name>F7YUQ5_9THEM</name>
<dbReference type="EMBL" id="CP002351">
    <property type="protein sequence ID" value="AEH50240.1"/>
    <property type="molecule type" value="Genomic_DNA"/>
</dbReference>
<keyword evidence="13" id="KW-1185">Reference proteome</keyword>
<comment type="similarity">
    <text evidence="2">Belongs to the binding-protein-dependent transport system permease family. MalFG subfamily.</text>
</comment>
<evidence type="ECO:0000256" key="5">
    <source>
        <dbReference type="ARBA" id="ARBA00022597"/>
    </source>
</evidence>
<keyword evidence="7 9" id="KW-1133">Transmembrane helix</keyword>
<dbReference type="Gene3D" id="1.10.3720.10">
    <property type="entry name" value="MetI-like"/>
    <property type="match status" value="2"/>
</dbReference>
<dbReference type="Gene3D" id="1.20.120.20">
    <property type="entry name" value="Apolipoprotein"/>
    <property type="match status" value="1"/>
</dbReference>
<evidence type="ECO:0000256" key="3">
    <source>
        <dbReference type="ARBA" id="ARBA00022448"/>
    </source>
</evidence>
<gene>
    <name evidence="12" type="ORF">Theth_0136</name>
</gene>
<dbReference type="OrthoDB" id="9794684at2"/>
<feature type="transmembrane region" description="Helical" evidence="9">
    <location>
        <begin position="678"/>
        <end position="700"/>
    </location>
</feature>
<dbReference type="RefSeq" id="WP_013931464.1">
    <property type="nucleotide sequence ID" value="NC_015707.1"/>
</dbReference>
<evidence type="ECO:0000256" key="10">
    <source>
        <dbReference type="SAM" id="Coils"/>
    </source>
</evidence>
<dbReference type="STRING" id="688269.Theth_0136"/>
<keyword evidence="8 9" id="KW-0472">Membrane</keyword>
<dbReference type="PROSITE" id="PS50928">
    <property type="entry name" value="ABC_TM1"/>
    <property type="match status" value="1"/>
</dbReference>
<feature type="transmembrane region" description="Helical" evidence="9">
    <location>
        <begin position="742"/>
        <end position="765"/>
    </location>
</feature>
<evidence type="ECO:0000259" key="11">
    <source>
        <dbReference type="PROSITE" id="PS50928"/>
    </source>
</evidence>
<feature type="transmembrane region" description="Helical" evidence="9">
    <location>
        <begin position="648"/>
        <end position="672"/>
    </location>
</feature>
<organism evidence="12 13">
    <name type="scientific">Pseudothermotoga thermarum DSM 5069</name>
    <dbReference type="NCBI Taxonomy" id="688269"/>
    <lineage>
        <taxon>Bacteria</taxon>
        <taxon>Thermotogati</taxon>
        <taxon>Thermotogota</taxon>
        <taxon>Thermotogae</taxon>
        <taxon>Thermotogales</taxon>
        <taxon>Thermotogaceae</taxon>
        <taxon>Pseudothermotoga</taxon>
    </lineage>
</organism>
<keyword evidence="5" id="KW-0762">Sugar transport</keyword>